<dbReference type="AlphaFoldDB" id="A0AAW1UAH3"/>
<proteinExistence type="predicted"/>
<accession>A0AAW1UAH3</accession>
<dbReference type="GO" id="GO:0106005">
    <property type="term" value="P:RNA 5'-cap (guanine-N7)-methylation"/>
    <property type="evidence" value="ECO:0007669"/>
    <property type="project" value="InterPro"/>
</dbReference>
<keyword evidence="3" id="KW-1185">Reference proteome</keyword>
<gene>
    <name evidence="2" type="ORF">WA026_006718</name>
</gene>
<protein>
    <submittedName>
        <fullName evidence="2">Uncharacterized protein</fullName>
    </submittedName>
</protein>
<evidence type="ECO:0000313" key="3">
    <source>
        <dbReference type="Proteomes" id="UP001431783"/>
    </source>
</evidence>
<reference evidence="2 3" key="1">
    <citation type="submission" date="2023-03" db="EMBL/GenBank/DDBJ databases">
        <title>Genome insight into feeding habits of ladybird beetles.</title>
        <authorList>
            <person name="Li H.-S."/>
            <person name="Huang Y.-H."/>
            <person name="Pang H."/>
        </authorList>
    </citation>
    <scope>NUCLEOTIDE SEQUENCE [LARGE SCALE GENOMIC DNA]</scope>
    <source>
        <strain evidence="2">SYSU_2023b</strain>
        <tissue evidence="2">Whole body</tissue>
    </source>
</reference>
<sequence>MMSSISDQEAFLRECEEEFSSRYTTNDPEFKDIYESDIPTPPIVFPWYGRSRFNSNRDRERDRSGYDNRNTYNRNGGGGSTYRDNNHHYNDDRRDHSEGSSSYSRHRRFNPY</sequence>
<organism evidence="2 3">
    <name type="scientific">Henosepilachna vigintioctopunctata</name>
    <dbReference type="NCBI Taxonomy" id="420089"/>
    <lineage>
        <taxon>Eukaryota</taxon>
        <taxon>Metazoa</taxon>
        <taxon>Ecdysozoa</taxon>
        <taxon>Arthropoda</taxon>
        <taxon>Hexapoda</taxon>
        <taxon>Insecta</taxon>
        <taxon>Pterygota</taxon>
        <taxon>Neoptera</taxon>
        <taxon>Endopterygota</taxon>
        <taxon>Coleoptera</taxon>
        <taxon>Polyphaga</taxon>
        <taxon>Cucujiformia</taxon>
        <taxon>Coccinelloidea</taxon>
        <taxon>Coccinellidae</taxon>
        <taxon>Epilachninae</taxon>
        <taxon>Epilachnini</taxon>
        <taxon>Henosepilachna</taxon>
    </lineage>
</organism>
<evidence type="ECO:0000313" key="2">
    <source>
        <dbReference type="EMBL" id="KAK9879653.1"/>
    </source>
</evidence>
<comment type="caution">
    <text evidence="2">The sequence shown here is derived from an EMBL/GenBank/DDBJ whole genome shotgun (WGS) entry which is preliminary data.</text>
</comment>
<dbReference type="GO" id="GO:0031533">
    <property type="term" value="C:mRNA capping enzyme complex"/>
    <property type="evidence" value="ECO:0007669"/>
    <property type="project" value="InterPro"/>
</dbReference>
<name>A0AAW1UAH3_9CUCU</name>
<dbReference type="Proteomes" id="UP001431783">
    <property type="component" value="Unassembled WGS sequence"/>
</dbReference>
<dbReference type="GO" id="GO:0003723">
    <property type="term" value="F:RNA binding"/>
    <property type="evidence" value="ECO:0007669"/>
    <property type="project" value="InterPro"/>
</dbReference>
<dbReference type="EMBL" id="JARQZJ010000062">
    <property type="protein sequence ID" value="KAK9879653.1"/>
    <property type="molecule type" value="Genomic_DNA"/>
</dbReference>
<dbReference type="InterPro" id="IPR028271">
    <property type="entry name" value="RAMAC"/>
</dbReference>
<evidence type="ECO:0000256" key="1">
    <source>
        <dbReference type="SAM" id="MobiDB-lite"/>
    </source>
</evidence>
<feature type="compositionally biased region" description="Basic and acidic residues" evidence="1">
    <location>
        <begin position="84"/>
        <end position="98"/>
    </location>
</feature>
<dbReference type="Pfam" id="PF15320">
    <property type="entry name" value="RAM"/>
    <property type="match status" value="1"/>
</dbReference>
<feature type="compositionally biased region" description="Basic and acidic residues" evidence="1">
    <location>
        <begin position="55"/>
        <end position="66"/>
    </location>
</feature>
<feature type="region of interest" description="Disordered" evidence="1">
    <location>
        <begin position="18"/>
        <end position="112"/>
    </location>
</feature>